<sequence length="386" mass="43728">MSSDTDLASHSSPHSDNMGINPTDETGQQHRDDQQDADGNSFEDAGAHNKIREYMEERSREFRRLQEIRAKGWKSEKGDEYFQRQRRSADNASNNTANYFYGMMQKIGTELHRITKAFELSHISNQPAILDMCMAPGGFVASVLKKYPDAHVKAMSLPVERGGHEVLLKAENLEVEFLDVTMLAGDMGITKEDIPVSHPDRDAFTIQRIFSAQEKFDLAFCDGQVLRTQQRSQWREPFEAYRLTKSQLALSLEHLKPGGTMVILLHKLEAWGSVKLLHTLSKFSNLKLFKHHRHHAMRSSFYAVAKNVQSDGELALEAIAEWKRAWKNASLGTKDERTRELKADSADAQEVLDDFGKTLVNMGRIIWTKQADALERASFMEASKGG</sequence>
<name>A0A9P5H368_9HYPO</name>
<evidence type="ECO:0000313" key="4">
    <source>
        <dbReference type="Proteomes" id="UP000722485"/>
    </source>
</evidence>
<dbReference type="Pfam" id="PF01728">
    <property type="entry name" value="FtsJ"/>
    <property type="match status" value="1"/>
</dbReference>
<gene>
    <name evidence="3" type="ORF">G7Z17_g7311</name>
</gene>
<dbReference type="Gene3D" id="3.40.50.150">
    <property type="entry name" value="Vaccinia Virus protein VP39"/>
    <property type="match status" value="1"/>
</dbReference>
<dbReference type="GO" id="GO:0008168">
    <property type="term" value="F:methyltransferase activity"/>
    <property type="evidence" value="ECO:0007669"/>
    <property type="project" value="InterPro"/>
</dbReference>
<dbReference type="SUPFAM" id="SSF53335">
    <property type="entry name" value="S-adenosyl-L-methionine-dependent methyltransferases"/>
    <property type="match status" value="1"/>
</dbReference>
<reference evidence="3" key="1">
    <citation type="submission" date="2020-03" db="EMBL/GenBank/DDBJ databases">
        <title>Draft Genome Sequence of Cylindrodendrum hubeiense.</title>
        <authorList>
            <person name="Buettner E."/>
            <person name="Kellner H."/>
        </authorList>
    </citation>
    <scope>NUCLEOTIDE SEQUENCE</scope>
    <source>
        <strain evidence="3">IHI 201604</strain>
    </source>
</reference>
<keyword evidence="4" id="KW-1185">Reference proteome</keyword>
<evidence type="ECO:0000313" key="3">
    <source>
        <dbReference type="EMBL" id="KAF7548038.1"/>
    </source>
</evidence>
<dbReference type="InterPro" id="IPR002877">
    <property type="entry name" value="RNA_MeTrfase_FtsJ_dom"/>
</dbReference>
<evidence type="ECO:0000256" key="1">
    <source>
        <dbReference type="SAM" id="MobiDB-lite"/>
    </source>
</evidence>
<proteinExistence type="predicted"/>
<organism evidence="3 4">
    <name type="scientific">Cylindrodendrum hubeiense</name>
    <dbReference type="NCBI Taxonomy" id="595255"/>
    <lineage>
        <taxon>Eukaryota</taxon>
        <taxon>Fungi</taxon>
        <taxon>Dikarya</taxon>
        <taxon>Ascomycota</taxon>
        <taxon>Pezizomycotina</taxon>
        <taxon>Sordariomycetes</taxon>
        <taxon>Hypocreomycetidae</taxon>
        <taxon>Hypocreales</taxon>
        <taxon>Nectriaceae</taxon>
        <taxon>Cylindrodendrum</taxon>
    </lineage>
</organism>
<evidence type="ECO:0000259" key="2">
    <source>
        <dbReference type="Pfam" id="PF01728"/>
    </source>
</evidence>
<protein>
    <recommendedName>
        <fullName evidence="2">Ribosomal RNA methyltransferase FtsJ domain-containing protein</fullName>
    </recommendedName>
</protein>
<feature type="domain" description="Ribosomal RNA methyltransferase FtsJ" evidence="2">
    <location>
        <begin position="111"/>
        <end position="306"/>
    </location>
</feature>
<dbReference type="AlphaFoldDB" id="A0A9P5H368"/>
<dbReference type="OrthoDB" id="417125at2759"/>
<feature type="compositionally biased region" description="Polar residues" evidence="1">
    <location>
        <begin position="1"/>
        <end position="26"/>
    </location>
</feature>
<dbReference type="Proteomes" id="UP000722485">
    <property type="component" value="Unassembled WGS sequence"/>
</dbReference>
<dbReference type="EMBL" id="JAANBB010000160">
    <property type="protein sequence ID" value="KAF7548038.1"/>
    <property type="molecule type" value="Genomic_DNA"/>
</dbReference>
<dbReference type="InterPro" id="IPR029063">
    <property type="entry name" value="SAM-dependent_MTases_sf"/>
</dbReference>
<feature type="region of interest" description="Disordered" evidence="1">
    <location>
        <begin position="1"/>
        <end position="50"/>
    </location>
</feature>
<dbReference type="GO" id="GO:0032259">
    <property type="term" value="P:methylation"/>
    <property type="evidence" value="ECO:0007669"/>
    <property type="project" value="InterPro"/>
</dbReference>
<comment type="caution">
    <text evidence="3">The sequence shown here is derived from an EMBL/GenBank/DDBJ whole genome shotgun (WGS) entry which is preliminary data.</text>
</comment>
<accession>A0A9P5H368</accession>